<feature type="domain" description="Glycosyltransferase 2-like" evidence="1">
    <location>
        <begin position="8"/>
        <end position="114"/>
    </location>
</feature>
<sequence length="287" mass="31834">MTSAPTISVITITLNDLDGLRRTVDSVRGQRYAGPIEHIVIDGGSGDDVVEYLRQIESGLGYWQSRPDAGRYDAMNQGIARASGDLLWFLHSRDRFSDPYSLAHVVQEIANRGPVSDLWGYGMENLIGPDGVSVGLQAPMPFDMRRFLMIQATIPHQASFFGSSLVRRIGGYDVEFDIAADQLFMLRAALVLEPITIERVVTDFDITGAGSARSVDDAFDDMRRIWDSVGCYPFSGRLTSRALLRCWEHAVKAKIAVHPAVNAMRAWSVRALGTKFRRRIPCSEAPL</sequence>
<keyword evidence="2" id="KW-0328">Glycosyltransferase</keyword>
<dbReference type="AlphaFoldDB" id="A0A0J6WHZ4"/>
<organism evidence="2 3">
    <name type="scientific">Mycolicibacterium obuense</name>
    <dbReference type="NCBI Taxonomy" id="1807"/>
    <lineage>
        <taxon>Bacteria</taxon>
        <taxon>Bacillati</taxon>
        <taxon>Actinomycetota</taxon>
        <taxon>Actinomycetes</taxon>
        <taxon>Mycobacteriales</taxon>
        <taxon>Mycobacteriaceae</taxon>
        <taxon>Mycolicibacterium</taxon>
    </lineage>
</organism>
<dbReference type="RefSeq" id="WP_048421822.1">
    <property type="nucleotide sequence ID" value="NZ_JYNU01000002.1"/>
</dbReference>
<dbReference type="EMBL" id="JYNU01000002">
    <property type="protein sequence ID" value="KMO81683.1"/>
    <property type="molecule type" value="Genomic_DNA"/>
</dbReference>
<dbReference type="EC" id="2.4.1.-" evidence="2"/>
<dbReference type="PANTHER" id="PTHR22916">
    <property type="entry name" value="GLYCOSYLTRANSFERASE"/>
    <property type="match status" value="1"/>
</dbReference>
<dbReference type="InterPro" id="IPR029044">
    <property type="entry name" value="Nucleotide-diphossugar_trans"/>
</dbReference>
<evidence type="ECO:0000313" key="3">
    <source>
        <dbReference type="Proteomes" id="UP000036313"/>
    </source>
</evidence>
<evidence type="ECO:0000313" key="2">
    <source>
        <dbReference type="EMBL" id="KMO81683.1"/>
    </source>
</evidence>
<evidence type="ECO:0000259" key="1">
    <source>
        <dbReference type="Pfam" id="PF00535"/>
    </source>
</evidence>
<name>A0A0J6WHZ4_9MYCO</name>
<dbReference type="CDD" id="cd06433">
    <property type="entry name" value="GT_2_WfgS_like"/>
    <property type="match status" value="1"/>
</dbReference>
<dbReference type="PATRIC" id="fig|1807.14.peg.261"/>
<dbReference type="Gene3D" id="3.90.550.10">
    <property type="entry name" value="Spore Coat Polysaccharide Biosynthesis Protein SpsA, Chain A"/>
    <property type="match status" value="1"/>
</dbReference>
<dbReference type="GO" id="GO:0016757">
    <property type="term" value="F:glycosyltransferase activity"/>
    <property type="evidence" value="ECO:0007669"/>
    <property type="project" value="UniProtKB-KW"/>
</dbReference>
<reference evidence="2 3" key="1">
    <citation type="journal article" date="2015" name="Genome Biol. Evol.">
        <title>Characterization of Three Mycobacterium spp. with Potential Use in Bioremediation by Genome Sequencing and Comparative Genomics.</title>
        <authorList>
            <person name="Das S."/>
            <person name="Pettersson B.M."/>
            <person name="Behra P.R."/>
            <person name="Ramesh M."/>
            <person name="Dasgupta S."/>
            <person name="Bhattacharya A."/>
            <person name="Kirsebom L.A."/>
        </authorList>
    </citation>
    <scope>NUCLEOTIDE SEQUENCE [LARGE SCALE GENOMIC DNA]</scope>
    <source>
        <strain evidence="2 3">DSM 44075</strain>
    </source>
</reference>
<comment type="caution">
    <text evidence="2">The sequence shown here is derived from an EMBL/GenBank/DDBJ whole genome shotgun (WGS) entry which is preliminary data.</text>
</comment>
<accession>A0A0J6WHZ4</accession>
<proteinExistence type="predicted"/>
<dbReference type="InterPro" id="IPR001173">
    <property type="entry name" value="Glyco_trans_2-like"/>
</dbReference>
<keyword evidence="2" id="KW-0808">Transferase</keyword>
<dbReference type="SUPFAM" id="SSF53448">
    <property type="entry name" value="Nucleotide-diphospho-sugar transferases"/>
    <property type="match status" value="1"/>
</dbReference>
<dbReference type="PANTHER" id="PTHR22916:SF67">
    <property type="entry name" value="COLANIC ACID BIOSYNTHESIS GLYCOSYL TRANSFERASE WCAE-RELATED"/>
    <property type="match status" value="1"/>
</dbReference>
<gene>
    <name evidence="2" type="ORF">MOBUDSM44075_00250</name>
</gene>
<protein>
    <submittedName>
        <fullName evidence="2">PGL/p-HBAD biosynthesis glycosyltransferase</fullName>
        <ecNumber evidence="2">2.4.1.-</ecNumber>
    </submittedName>
</protein>
<dbReference type="Proteomes" id="UP000036313">
    <property type="component" value="Unassembled WGS sequence"/>
</dbReference>
<dbReference type="Pfam" id="PF00535">
    <property type="entry name" value="Glycos_transf_2"/>
    <property type="match status" value="1"/>
</dbReference>